<name>A0A1F6X900_9BACT</name>
<evidence type="ECO:0000259" key="3">
    <source>
        <dbReference type="Pfam" id="PF08719"/>
    </source>
</evidence>
<sequence>MENNSQDFNKETNQAVYFFTPPHYALDNFSAFSVEIWGKLFMTSEHAYQWKKYHVNHLDIAEEIFTAGSSHQVKKISDANKDKVSSDFHKDKIYIMEEILRVKLQQHEKVQRTLKETGSKEIIENNPNDEFWGIGSGNGQNMLGKIWMKIRDN</sequence>
<comment type="caution">
    <text evidence="4">The sequence shown here is derived from an EMBL/GenBank/DDBJ whole genome shotgun (WGS) entry which is preliminary data.</text>
</comment>
<evidence type="ECO:0000313" key="5">
    <source>
        <dbReference type="Proteomes" id="UP000176814"/>
    </source>
</evidence>
<accession>A0A1F6X900</accession>
<dbReference type="SUPFAM" id="SSF143990">
    <property type="entry name" value="YbiA-like"/>
    <property type="match status" value="1"/>
</dbReference>
<dbReference type="InterPro" id="IPR037238">
    <property type="entry name" value="YbiA-like_sf"/>
</dbReference>
<dbReference type="Pfam" id="PF08719">
    <property type="entry name" value="NADAR"/>
    <property type="match status" value="1"/>
</dbReference>
<comment type="catalytic activity">
    <reaction evidence="2">
        <text>2,5-diamino-6-hydroxy-4-(5-phosphoribosylamino)-pyrimidine + H2O = 2,5,6-triamino-4-hydroxypyrimidine + D-ribose 5-phosphate</text>
        <dbReference type="Rhea" id="RHEA:23436"/>
        <dbReference type="ChEBI" id="CHEBI:15377"/>
        <dbReference type="ChEBI" id="CHEBI:58614"/>
        <dbReference type="ChEBI" id="CHEBI:78346"/>
        <dbReference type="ChEBI" id="CHEBI:137796"/>
    </reaction>
</comment>
<feature type="domain" description="NADAR" evidence="3">
    <location>
        <begin position="18"/>
        <end position="152"/>
    </location>
</feature>
<dbReference type="InterPro" id="IPR012816">
    <property type="entry name" value="NADAR"/>
</dbReference>
<dbReference type="Proteomes" id="UP000176814">
    <property type="component" value="Unassembled WGS sequence"/>
</dbReference>
<dbReference type="CDD" id="cd15457">
    <property type="entry name" value="NADAR"/>
    <property type="match status" value="1"/>
</dbReference>
<organism evidence="4 5">
    <name type="scientific">Candidatus Nomurabacteria bacterium RIFCSPLOWO2_01_FULL_40_15</name>
    <dbReference type="NCBI Taxonomy" id="1801772"/>
    <lineage>
        <taxon>Bacteria</taxon>
        <taxon>Candidatus Nomuraibacteriota</taxon>
    </lineage>
</organism>
<evidence type="ECO:0000256" key="2">
    <source>
        <dbReference type="ARBA" id="ARBA00000751"/>
    </source>
</evidence>
<gene>
    <name evidence="4" type="ORF">A2911_02710</name>
</gene>
<reference evidence="4 5" key="1">
    <citation type="journal article" date="2016" name="Nat. Commun.">
        <title>Thousands of microbial genomes shed light on interconnected biogeochemical processes in an aquifer system.</title>
        <authorList>
            <person name="Anantharaman K."/>
            <person name="Brown C.T."/>
            <person name="Hug L.A."/>
            <person name="Sharon I."/>
            <person name="Castelle C.J."/>
            <person name="Probst A.J."/>
            <person name="Thomas B.C."/>
            <person name="Singh A."/>
            <person name="Wilkins M.J."/>
            <person name="Karaoz U."/>
            <person name="Brodie E.L."/>
            <person name="Williams K.H."/>
            <person name="Hubbard S.S."/>
            <person name="Banfield J.F."/>
        </authorList>
    </citation>
    <scope>NUCLEOTIDE SEQUENCE [LARGE SCALE GENOMIC DNA]</scope>
</reference>
<comment type="catalytic activity">
    <reaction evidence="1">
        <text>5-amino-6-(5-phospho-D-ribosylamino)uracil + H2O = 5,6-diaminouracil + D-ribose 5-phosphate</text>
        <dbReference type="Rhea" id="RHEA:55020"/>
        <dbReference type="ChEBI" id="CHEBI:15377"/>
        <dbReference type="ChEBI" id="CHEBI:46252"/>
        <dbReference type="ChEBI" id="CHEBI:58453"/>
        <dbReference type="ChEBI" id="CHEBI:78346"/>
    </reaction>
</comment>
<protein>
    <recommendedName>
        <fullName evidence="3">NADAR domain-containing protein</fullName>
    </recommendedName>
</protein>
<evidence type="ECO:0000256" key="1">
    <source>
        <dbReference type="ARBA" id="ARBA00000022"/>
    </source>
</evidence>
<dbReference type="NCBIfam" id="TIGR02464">
    <property type="entry name" value="ribofla_fusion"/>
    <property type="match status" value="1"/>
</dbReference>
<proteinExistence type="predicted"/>
<dbReference type="EMBL" id="MFUW01000010">
    <property type="protein sequence ID" value="OGI90475.1"/>
    <property type="molecule type" value="Genomic_DNA"/>
</dbReference>
<dbReference type="AlphaFoldDB" id="A0A1F6X900"/>
<dbReference type="Gene3D" id="1.10.357.40">
    <property type="entry name" value="YbiA-like"/>
    <property type="match status" value="1"/>
</dbReference>
<evidence type="ECO:0000313" key="4">
    <source>
        <dbReference type="EMBL" id="OGI90475.1"/>
    </source>
</evidence>